<evidence type="ECO:0000256" key="1">
    <source>
        <dbReference type="SAM" id="MobiDB-lite"/>
    </source>
</evidence>
<dbReference type="AlphaFoldDB" id="A0A151GT65"/>
<dbReference type="RefSeq" id="XP_040659613.1">
    <property type="nucleotide sequence ID" value="XM_040798730.1"/>
</dbReference>
<feature type="compositionally biased region" description="Acidic residues" evidence="1">
    <location>
        <begin position="158"/>
        <end position="168"/>
    </location>
</feature>
<feature type="region of interest" description="Disordered" evidence="1">
    <location>
        <begin position="126"/>
        <end position="168"/>
    </location>
</feature>
<dbReference type="EMBL" id="LAYC01000001">
    <property type="protein sequence ID" value="KYK60261.1"/>
    <property type="molecule type" value="Genomic_DNA"/>
</dbReference>
<dbReference type="GeneID" id="63714041"/>
<sequence>MLPELPELPEPSSRLPPNGTGRRAGRPSAIMASIGSAARRTLPERSIRILVSPTPISFAERRSVLQVLEQHGRVEVFRMTPCLPSSQGYHSNYISVTKEAATARKLVASSPLTYNMVKPKNGTDTSMAGLFESDNDVDADRPPAVTSGQTSAMAHDDGPDDGPDGDADVDADVDAAAAHKKEEEVKQFTLEIFPAPEYNHGRAMYGSPLHDPWPDGYENDRSFMATTLRQSLPKTMAAKGLSHWLFELGSTAKNGKSKRLQSKGWLPSKAAAERP</sequence>
<organism evidence="2 3">
    <name type="scientific">Drechmeria coniospora</name>
    <name type="common">Nematophagous fungus</name>
    <name type="synonym">Meria coniospora</name>
    <dbReference type="NCBI Taxonomy" id="98403"/>
    <lineage>
        <taxon>Eukaryota</taxon>
        <taxon>Fungi</taxon>
        <taxon>Dikarya</taxon>
        <taxon>Ascomycota</taxon>
        <taxon>Pezizomycotina</taxon>
        <taxon>Sordariomycetes</taxon>
        <taxon>Hypocreomycetidae</taxon>
        <taxon>Hypocreales</taxon>
        <taxon>Ophiocordycipitaceae</taxon>
        <taxon>Drechmeria</taxon>
    </lineage>
</organism>
<accession>A0A151GT65</accession>
<evidence type="ECO:0000313" key="2">
    <source>
        <dbReference type="EMBL" id="KYK60261.1"/>
    </source>
</evidence>
<reference evidence="2 3" key="1">
    <citation type="journal article" date="2016" name="Sci. Rep.">
        <title>Insights into Adaptations to a Near-Obligate Nematode Endoparasitic Lifestyle from the Finished Genome of Drechmeria coniospora.</title>
        <authorList>
            <person name="Zhang L."/>
            <person name="Zhou Z."/>
            <person name="Guo Q."/>
            <person name="Fokkens L."/>
            <person name="Miskei M."/>
            <person name="Pocsi I."/>
            <person name="Zhang W."/>
            <person name="Chen M."/>
            <person name="Wang L."/>
            <person name="Sun Y."/>
            <person name="Donzelli B.G."/>
            <person name="Gibson D.M."/>
            <person name="Nelson D.R."/>
            <person name="Luo J.G."/>
            <person name="Rep M."/>
            <person name="Liu H."/>
            <person name="Yang S."/>
            <person name="Wang J."/>
            <person name="Krasnoff S.B."/>
            <person name="Xu Y."/>
            <person name="Molnar I."/>
            <person name="Lin M."/>
        </authorList>
    </citation>
    <scope>NUCLEOTIDE SEQUENCE [LARGE SCALE GENOMIC DNA]</scope>
    <source>
        <strain evidence="2 3">ARSEF 6962</strain>
    </source>
</reference>
<dbReference type="Proteomes" id="UP000076580">
    <property type="component" value="Chromosome 01"/>
</dbReference>
<gene>
    <name evidence="2" type="ORF">DCS_01398</name>
</gene>
<feature type="region of interest" description="Disordered" evidence="1">
    <location>
        <begin position="252"/>
        <end position="275"/>
    </location>
</feature>
<evidence type="ECO:0008006" key="4">
    <source>
        <dbReference type="Google" id="ProtNLM"/>
    </source>
</evidence>
<keyword evidence="3" id="KW-1185">Reference proteome</keyword>
<proteinExistence type="predicted"/>
<feature type="compositionally biased region" description="Low complexity" evidence="1">
    <location>
        <begin position="1"/>
        <end position="17"/>
    </location>
</feature>
<comment type="caution">
    <text evidence="2">The sequence shown here is derived from an EMBL/GenBank/DDBJ whole genome shotgun (WGS) entry which is preliminary data.</text>
</comment>
<name>A0A151GT65_DRECN</name>
<dbReference type="InParanoid" id="A0A151GT65"/>
<feature type="region of interest" description="Disordered" evidence="1">
    <location>
        <begin position="1"/>
        <end position="26"/>
    </location>
</feature>
<protein>
    <recommendedName>
        <fullName evidence="4">Pal1-like protein</fullName>
    </recommendedName>
</protein>
<evidence type="ECO:0000313" key="3">
    <source>
        <dbReference type="Proteomes" id="UP000076580"/>
    </source>
</evidence>